<proteinExistence type="predicted"/>
<feature type="transmembrane region" description="Helical" evidence="2">
    <location>
        <begin position="43"/>
        <end position="65"/>
    </location>
</feature>
<organism evidence="3 4">
    <name type="scientific">Streptomyces buecherae</name>
    <dbReference type="NCBI Taxonomy" id="2763006"/>
    <lineage>
        <taxon>Bacteria</taxon>
        <taxon>Bacillati</taxon>
        <taxon>Actinomycetota</taxon>
        <taxon>Actinomycetes</taxon>
        <taxon>Kitasatosporales</taxon>
        <taxon>Streptomycetaceae</taxon>
        <taxon>Streptomyces</taxon>
    </lineage>
</organism>
<name>A0A7H8NEK7_9ACTN</name>
<feature type="compositionally biased region" description="Gly residues" evidence="1">
    <location>
        <begin position="101"/>
        <end position="110"/>
    </location>
</feature>
<dbReference type="EMBL" id="CP054929">
    <property type="protein sequence ID" value="QKW52919.1"/>
    <property type="molecule type" value="Genomic_DNA"/>
</dbReference>
<keyword evidence="2" id="KW-0812">Transmembrane</keyword>
<evidence type="ECO:0000256" key="2">
    <source>
        <dbReference type="SAM" id="Phobius"/>
    </source>
</evidence>
<reference evidence="3 4" key="1">
    <citation type="submission" date="2020-06" db="EMBL/GenBank/DDBJ databases">
        <title>Genome mining for natural products.</title>
        <authorList>
            <person name="Zhang B."/>
            <person name="Shi J."/>
            <person name="Ge H."/>
        </authorList>
    </citation>
    <scope>NUCLEOTIDE SEQUENCE [LARGE SCALE GENOMIC DNA]</scope>
    <source>
        <strain evidence="3 4">NA00687</strain>
    </source>
</reference>
<dbReference type="Proteomes" id="UP000509303">
    <property type="component" value="Chromosome"/>
</dbReference>
<dbReference type="AlphaFoldDB" id="A0A7H8NEK7"/>
<dbReference type="RefSeq" id="WP_176164630.1">
    <property type="nucleotide sequence ID" value="NZ_CP054929.1"/>
</dbReference>
<keyword evidence="2" id="KW-1133">Transmembrane helix</keyword>
<gene>
    <name evidence="3" type="ORF">HUT08_29045</name>
</gene>
<evidence type="ECO:0000313" key="3">
    <source>
        <dbReference type="EMBL" id="QKW52919.1"/>
    </source>
</evidence>
<keyword evidence="2" id="KW-0472">Membrane</keyword>
<protein>
    <submittedName>
        <fullName evidence="3">Uncharacterized protein</fullName>
    </submittedName>
</protein>
<feature type="region of interest" description="Disordered" evidence="1">
    <location>
        <begin position="69"/>
        <end position="127"/>
    </location>
</feature>
<evidence type="ECO:0000256" key="1">
    <source>
        <dbReference type="SAM" id="MobiDB-lite"/>
    </source>
</evidence>
<sequence>MRKLLELLGTGLLLIGASSLVHYFTDWFGKWAVLDRLPFLDGYELYAGGVVAVLGFAVLCAGDLVPDGGTASARTPARTSRHPAGGAAPGARGGEEEAADGGAGGAGAREGAGPDDVSAGADPDPPA</sequence>
<keyword evidence="4" id="KW-1185">Reference proteome</keyword>
<accession>A0A7H8NEK7</accession>
<evidence type="ECO:0000313" key="4">
    <source>
        <dbReference type="Proteomes" id="UP000509303"/>
    </source>
</evidence>